<name>A0A834K6F0_VESVU</name>
<organism evidence="2 3">
    <name type="scientific">Vespula vulgaris</name>
    <name type="common">Yellow jacket</name>
    <name type="synonym">Wasp</name>
    <dbReference type="NCBI Taxonomy" id="7454"/>
    <lineage>
        <taxon>Eukaryota</taxon>
        <taxon>Metazoa</taxon>
        <taxon>Ecdysozoa</taxon>
        <taxon>Arthropoda</taxon>
        <taxon>Hexapoda</taxon>
        <taxon>Insecta</taxon>
        <taxon>Pterygota</taxon>
        <taxon>Neoptera</taxon>
        <taxon>Endopterygota</taxon>
        <taxon>Hymenoptera</taxon>
        <taxon>Apocrita</taxon>
        <taxon>Aculeata</taxon>
        <taxon>Vespoidea</taxon>
        <taxon>Vespidae</taxon>
        <taxon>Vespinae</taxon>
        <taxon>Vespula</taxon>
    </lineage>
</organism>
<dbReference type="AlphaFoldDB" id="A0A834K6F0"/>
<feature type="region of interest" description="Disordered" evidence="1">
    <location>
        <begin position="1"/>
        <end position="44"/>
    </location>
</feature>
<reference evidence="2" key="1">
    <citation type="journal article" date="2020" name="G3 (Bethesda)">
        <title>High-Quality Assemblies for Three Invasive Social Wasps from the &lt;i&gt;Vespula&lt;/i&gt; Genus.</title>
        <authorList>
            <person name="Harrop T.W.R."/>
            <person name="Guhlin J."/>
            <person name="McLaughlin G.M."/>
            <person name="Permina E."/>
            <person name="Stockwell P."/>
            <person name="Gilligan J."/>
            <person name="Le Lec M.F."/>
            <person name="Gruber M.A.M."/>
            <person name="Quinn O."/>
            <person name="Lovegrove M."/>
            <person name="Duncan E.J."/>
            <person name="Remnant E.J."/>
            <person name="Van Eeckhoven J."/>
            <person name="Graham B."/>
            <person name="Knapp R.A."/>
            <person name="Langford K.W."/>
            <person name="Kronenberg Z."/>
            <person name="Press M.O."/>
            <person name="Eacker S.M."/>
            <person name="Wilson-Rankin E.E."/>
            <person name="Purcell J."/>
            <person name="Lester P.J."/>
            <person name="Dearden P.K."/>
        </authorList>
    </citation>
    <scope>NUCLEOTIDE SEQUENCE</scope>
    <source>
        <strain evidence="2">Marl-1</strain>
    </source>
</reference>
<protein>
    <submittedName>
        <fullName evidence="2">Uncharacterized protein</fullName>
    </submittedName>
</protein>
<evidence type="ECO:0000313" key="2">
    <source>
        <dbReference type="EMBL" id="KAF7400933.1"/>
    </source>
</evidence>
<evidence type="ECO:0000313" key="3">
    <source>
        <dbReference type="Proteomes" id="UP000614350"/>
    </source>
</evidence>
<comment type="caution">
    <text evidence="2">The sequence shown here is derived from an EMBL/GenBank/DDBJ whole genome shotgun (WGS) entry which is preliminary data.</text>
</comment>
<dbReference type="Proteomes" id="UP000614350">
    <property type="component" value="Unassembled WGS sequence"/>
</dbReference>
<evidence type="ECO:0000256" key="1">
    <source>
        <dbReference type="SAM" id="MobiDB-lite"/>
    </source>
</evidence>
<accession>A0A834K6F0</accession>
<keyword evidence="3" id="KW-1185">Reference proteome</keyword>
<feature type="compositionally biased region" description="Basic and acidic residues" evidence="1">
    <location>
        <begin position="25"/>
        <end position="35"/>
    </location>
</feature>
<sequence>MRKRKEKEEEEEKKVKLRKKGLRTQVEKKMGDEKGTSGPVMPSIRIMPLHFNTKENEPKKEDVLLFPSP</sequence>
<dbReference type="EMBL" id="JACSEA010000005">
    <property type="protein sequence ID" value="KAF7400933.1"/>
    <property type="molecule type" value="Genomic_DNA"/>
</dbReference>
<proteinExistence type="predicted"/>
<gene>
    <name evidence="2" type="ORF">HZH66_006117</name>
</gene>